<gene>
    <name evidence="2" type="ORF">FPE_LOCUS994</name>
</gene>
<keyword evidence="3" id="KW-1185">Reference proteome</keyword>
<reference evidence="2" key="1">
    <citation type="submission" date="2023-05" db="EMBL/GenBank/DDBJ databases">
        <authorList>
            <person name="Huff M."/>
        </authorList>
    </citation>
    <scope>NUCLEOTIDE SEQUENCE</scope>
</reference>
<accession>A0AAD1YM41</accession>
<dbReference type="GO" id="GO:0032588">
    <property type="term" value="C:trans-Golgi network membrane"/>
    <property type="evidence" value="ECO:0007669"/>
    <property type="project" value="TreeGrafter"/>
</dbReference>
<organism evidence="2 3">
    <name type="scientific">Fraxinus pennsylvanica</name>
    <dbReference type="NCBI Taxonomy" id="56036"/>
    <lineage>
        <taxon>Eukaryota</taxon>
        <taxon>Viridiplantae</taxon>
        <taxon>Streptophyta</taxon>
        <taxon>Embryophyta</taxon>
        <taxon>Tracheophyta</taxon>
        <taxon>Spermatophyta</taxon>
        <taxon>Magnoliopsida</taxon>
        <taxon>eudicotyledons</taxon>
        <taxon>Gunneridae</taxon>
        <taxon>Pentapetalae</taxon>
        <taxon>asterids</taxon>
        <taxon>lamiids</taxon>
        <taxon>Lamiales</taxon>
        <taxon>Oleaceae</taxon>
        <taxon>Oleeae</taxon>
        <taxon>Fraxinus</taxon>
    </lineage>
</organism>
<dbReference type="InterPro" id="IPR039273">
    <property type="entry name" value="TEPSIN"/>
</dbReference>
<proteinExistence type="predicted"/>
<feature type="region of interest" description="Disordered" evidence="1">
    <location>
        <begin position="64"/>
        <end position="91"/>
    </location>
</feature>
<feature type="compositionally biased region" description="Basic and acidic residues" evidence="1">
    <location>
        <begin position="64"/>
        <end position="75"/>
    </location>
</feature>
<dbReference type="Proteomes" id="UP000834106">
    <property type="component" value="Chromosome 1"/>
</dbReference>
<name>A0AAD1YM41_9LAMI</name>
<dbReference type="AlphaFoldDB" id="A0AAD1YM41"/>
<evidence type="ECO:0000313" key="3">
    <source>
        <dbReference type="Proteomes" id="UP000834106"/>
    </source>
</evidence>
<sequence>MLVLGIGVKIPVHSLQKQRVGTEVQGCALESKLQAPLWQDDVVVKCSNSPKHLLREKANKMPDLIDTRDSDDGLEVKNSVKTHGDQRIANPSPSAALLIDDLFGDSLEDGESTNPQKIDDDPFADVSFHASNGNEHASDMFSGITVDTEAHVTADKTGPEPFDFFQSKF</sequence>
<dbReference type="EMBL" id="OU503036">
    <property type="protein sequence ID" value="CAI9753563.1"/>
    <property type="molecule type" value="Genomic_DNA"/>
</dbReference>
<evidence type="ECO:0000313" key="2">
    <source>
        <dbReference type="EMBL" id="CAI9753563.1"/>
    </source>
</evidence>
<protein>
    <submittedName>
        <fullName evidence="2">Uncharacterized protein</fullName>
    </submittedName>
</protein>
<evidence type="ECO:0000256" key="1">
    <source>
        <dbReference type="SAM" id="MobiDB-lite"/>
    </source>
</evidence>
<dbReference type="PANTHER" id="PTHR21514">
    <property type="entry name" value="AP-4 COMPLEX ACCESSORY SUBUNIT TEPSIN"/>
    <property type="match status" value="1"/>
</dbReference>
<dbReference type="PANTHER" id="PTHR21514:SF0">
    <property type="entry name" value="AP-4 COMPLEX ACCESSORY SUBUNIT TEPSIN"/>
    <property type="match status" value="1"/>
</dbReference>